<evidence type="ECO:0000256" key="1">
    <source>
        <dbReference type="SAM" id="Phobius"/>
    </source>
</evidence>
<protein>
    <recommendedName>
        <fullName evidence="4">Integral membrane protein</fullName>
    </recommendedName>
</protein>
<feature type="transmembrane region" description="Helical" evidence="1">
    <location>
        <begin position="26"/>
        <end position="47"/>
    </location>
</feature>
<sequence>MTSPHVPTPSLSAVFGTSLKQLTGNLGATVGATFVWGVVSMIVGFVIGGVTNGSGSWRDDPSPTGAAISAILDGLFLALVLSCVLTGFFRIARTGHAEFADFFRPTALVPVLIANLVISLVTAVVTLLIGTGSFVQWVLSLVVSLLLSLMFVWTQVFAVGGGRGPLDAIGDSVRLTLARPGTTIMVVVLMLILMILGLIAFLIGLIFTLPLAALILVNYYRGFTGEMDLSLT</sequence>
<keyword evidence="1" id="KW-0812">Transmembrane</keyword>
<name>F1YFY1_9ACTN</name>
<reference evidence="2 3" key="1">
    <citation type="journal article" date="2011" name="J. Bacteriol.">
        <title>Draft Genome Sequence of Gordonia neofelifaecis NRRL B-59395, a Cholesterol-Degrading Actinomycete.</title>
        <authorList>
            <person name="Ge F."/>
            <person name="Li W."/>
            <person name="Chen G."/>
            <person name="Liu Y."/>
            <person name="Zhang G."/>
            <person name="Yong B."/>
            <person name="Wang Q."/>
            <person name="Wang N."/>
            <person name="Huang Z."/>
            <person name="Li W."/>
            <person name="Wang J."/>
            <person name="Wu C."/>
            <person name="Xie Q."/>
            <person name="Liu G."/>
        </authorList>
    </citation>
    <scope>NUCLEOTIDE SEQUENCE [LARGE SCALE GENOMIC DNA]</scope>
    <source>
        <strain evidence="2 3">NRRL B-59395</strain>
    </source>
</reference>
<keyword evidence="3" id="KW-1185">Reference proteome</keyword>
<accession>F1YFY1</accession>
<proteinExistence type="predicted"/>
<dbReference type="Proteomes" id="UP000035065">
    <property type="component" value="Unassembled WGS sequence"/>
</dbReference>
<evidence type="ECO:0000313" key="2">
    <source>
        <dbReference type="EMBL" id="EGD56558.1"/>
    </source>
</evidence>
<keyword evidence="1" id="KW-0472">Membrane</keyword>
<gene>
    <name evidence="2" type="ORF">SCNU_03367</name>
</gene>
<dbReference type="EMBL" id="AEUD01000002">
    <property type="protein sequence ID" value="EGD56558.1"/>
    <property type="molecule type" value="Genomic_DNA"/>
</dbReference>
<comment type="caution">
    <text evidence="2">The sequence shown here is derived from an EMBL/GenBank/DDBJ whole genome shotgun (WGS) entry which is preliminary data.</text>
</comment>
<dbReference type="AlphaFoldDB" id="F1YFY1"/>
<keyword evidence="1" id="KW-1133">Transmembrane helix</keyword>
<evidence type="ECO:0008006" key="4">
    <source>
        <dbReference type="Google" id="ProtNLM"/>
    </source>
</evidence>
<dbReference type="eggNOG" id="ENOG5030F0W">
    <property type="taxonomic scope" value="Bacteria"/>
</dbReference>
<feature type="transmembrane region" description="Helical" evidence="1">
    <location>
        <begin position="134"/>
        <end position="153"/>
    </location>
</feature>
<feature type="transmembrane region" description="Helical" evidence="1">
    <location>
        <begin position="67"/>
        <end position="88"/>
    </location>
</feature>
<dbReference type="STRING" id="644548.SCNU_03367"/>
<feature type="transmembrane region" description="Helical" evidence="1">
    <location>
        <begin position="184"/>
        <end position="217"/>
    </location>
</feature>
<feature type="transmembrane region" description="Helical" evidence="1">
    <location>
        <begin position="108"/>
        <end position="128"/>
    </location>
</feature>
<dbReference type="RefSeq" id="WP_009677942.1">
    <property type="nucleotide sequence ID" value="NZ_AEUD01000002.1"/>
</dbReference>
<organism evidence="2 3">
    <name type="scientific">Gordonia neofelifaecis NRRL B-59395</name>
    <dbReference type="NCBI Taxonomy" id="644548"/>
    <lineage>
        <taxon>Bacteria</taxon>
        <taxon>Bacillati</taxon>
        <taxon>Actinomycetota</taxon>
        <taxon>Actinomycetes</taxon>
        <taxon>Mycobacteriales</taxon>
        <taxon>Gordoniaceae</taxon>
        <taxon>Gordonia</taxon>
    </lineage>
</organism>
<evidence type="ECO:0000313" key="3">
    <source>
        <dbReference type="Proteomes" id="UP000035065"/>
    </source>
</evidence>